<dbReference type="OrthoDB" id="2163491at2759"/>
<reference evidence="4 5" key="1">
    <citation type="submission" date="2016-07" db="EMBL/GenBank/DDBJ databases">
        <title>Pervasive Adenine N6-methylation of Active Genes in Fungi.</title>
        <authorList>
            <consortium name="DOE Joint Genome Institute"/>
            <person name="Mondo S.J."/>
            <person name="Dannebaum R.O."/>
            <person name="Kuo R.C."/>
            <person name="Labutti K."/>
            <person name="Haridas S."/>
            <person name="Kuo A."/>
            <person name="Salamov A."/>
            <person name="Ahrendt S.R."/>
            <person name="Lipzen A."/>
            <person name="Sullivan W."/>
            <person name="Andreopoulos W.B."/>
            <person name="Clum A."/>
            <person name="Lindquist E."/>
            <person name="Daum C."/>
            <person name="Ramamoorthy G.K."/>
            <person name="Gryganskyi A."/>
            <person name="Culley D."/>
            <person name="Magnuson J.K."/>
            <person name="James T.Y."/>
            <person name="O'Malley M.A."/>
            <person name="Stajich J.E."/>
            <person name="Spatafora J.W."/>
            <person name="Visel A."/>
            <person name="Grigoriev I.V."/>
        </authorList>
    </citation>
    <scope>NUCLEOTIDE SEQUENCE [LARGE SCALE GENOMIC DNA]</scope>
    <source>
        <strain evidence="4 5">68-887.2</strain>
    </source>
</reference>
<evidence type="ECO:0000313" key="5">
    <source>
        <dbReference type="Proteomes" id="UP000193986"/>
    </source>
</evidence>
<feature type="region of interest" description="Disordered" evidence="2">
    <location>
        <begin position="126"/>
        <end position="254"/>
    </location>
</feature>
<dbReference type="Gene3D" id="2.60.120.590">
    <property type="entry name" value="Alpha-ketoglutarate-dependent dioxygenase AlkB-like"/>
    <property type="match status" value="1"/>
</dbReference>
<dbReference type="EMBL" id="MCFC01000025">
    <property type="protein sequence ID" value="ORY29498.1"/>
    <property type="molecule type" value="Genomic_DNA"/>
</dbReference>
<feature type="compositionally biased region" description="Basic residues" evidence="2">
    <location>
        <begin position="135"/>
        <end position="146"/>
    </location>
</feature>
<dbReference type="GO" id="GO:0051747">
    <property type="term" value="F:cytosine C-5 DNA demethylase activity"/>
    <property type="evidence" value="ECO:0007669"/>
    <property type="project" value="TreeGrafter"/>
</dbReference>
<dbReference type="Pfam" id="PF13532">
    <property type="entry name" value="2OG-FeII_Oxy_2"/>
    <property type="match status" value="1"/>
</dbReference>
<dbReference type="GO" id="GO:0008198">
    <property type="term" value="F:ferrous iron binding"/>
    <property type="evidence" value="ECO:0007669"/>
    <property type="project" value="TreeGrafter"/>
</dbReference>
<feature type="region of interest" description="Disordered" evidence="2">
    <location>
        <begin position="716"/>
        <end position="784"/>
    </location>
</feature>
<accession>A0A1Y2B3U4</accession>
<protein>
    <recommendedName>
        <fullName evidence="3">Fe2OG dioxygenase domain-containing protein</fullName>
    </recommendedName>
</protein>
<dbReference type="PANTHER" id="PTHR31573">
    <property type="entry name" value="ALPHA-KETOGLUTARATE-DEPENDENT DIOXYGENASE ALKB HOMOLOG 2"/>
    <property type="match status" value="1"/>
</dbReference>
<comment type="caution">
    <text evidence="4">The sequence shown here is derived from an EMBL/GenBank/DDBJ whole genome shotgun (WGS) entry which is preliminary data.</text>
</comment>
<proteinExistence type="predicted"/>
<dbReference type="PANTHER" id="PTHR31573:SF4">
    <property type="entry name" value="FE2OG DIOXYGENASE DOMAIN-CONTAINING PROTEIN"/>
    <property type="match status" value="1"/>
</dbReference>
<feature type="region of interest" description="Disordered" evidence="2">
    <location>
        <begin position="621"/>
        <end position="685"/>
    </location>
</feature>
<organism evidence="4 5">
    <name type="scientific">Naematelia encephala</name>
    <dbReference type="NCBI Taxonomy" id="71784"/>
    <lineage>
        <taxon>Eukaryota</taxon>
        <taxon>Fungi</taxon>
        <taxon>Dikarya</taxon>
        <taxon>Basidiomycota</taxon>
        <taxon>Agaricomycotina</taxon>
        <taxon>Tremellomycetes</taxon>
        <taxon>Tremellales</taxon>
        <taxon>Naemateliaceae</taxon>
        <taxon>Naematelia</taxon>
    </lineage>
</organism>
<feature type="domain" description="Fe2OG dioxygenase" evidence="3">
    <location>
        <begin position="1084"/>
        <end position="1198"/>
    </location>
</feature>
<evidence type="ECO:0000256" key="2">
    <source>
        <dbReference type="SAM" id="MobiDB-lite"/>
    </source>
</evidence>
<feature type="region of interest" description="Disordered" evidence="2">
    <location>
        <begin position="293"/>
        <end position="320"/>
    </location>
</feature>
<keyword evidence="5" id="KW-1185">Reference proteome</keyword>
<dbReference type="InterPro" id="IPR032852">
    <property type="entry name" value="ALKBH2"/>
</dbReference>
<feature type="compositionally biased region" description="Polar residues" evidence="2">
    <location>
        <begin position="655"/>
        <end position="671"/>
    </location>
</feature>
<dbReference type="SUPFAM" id="SSF51197">
    <property type="entry name" value="Clavaminate synthase-like"/>
    <property type="match status" value="1"/>
</dbReference>
<dbReference type="InterPro" id="IPR005123">
    <property type="entry name" value="Oxoglu/Fe-dep_dioxygenase_dom"/>
</dbReference>
<gene>
    <name evidence="4" type="ORF">BCR39DRAFT_588274</name>
</gene>
<dbReference type="GO" id="GO:0035516">
    <property type="term" value="F:broad specificity oxidative DNA demethylase activity"/>
    <property type="evidence" value="ECO:0007669"/>
    <property type="project" value="TreeGrafter"/>
</dbReference>
<feature type="binding site" evidence="1">
    <location>
        <position position="1093"/>
    </location>
    <ligand>
        <name>2-oxoglutarate</name>
        <dbReference type="ChEBI" id="CHEBI:16810"/>
    </ligand>
</feature>
<feature type="compositionally biased region" description="Polar residues" evidence="2">
    <location>
        <begin position="301"/>
        <end position="318"/>
    </location>
</feature>
<dbReference type="Proteomes" id="UP000193986">
    <property type="component" value="Unassembled WGS sequence"/>
</dbReference>
<dbReference type="PROSITE" id="PS51471">
    <property type="entry name" value="FE2OG_OXY"/>
    <property type="match status" value="1"/>
</dbReference>
<dbReference type="InterPro" id="IPR037151">
    <property type="entry name" value="AlkB-like_sf"/>
</dbReference>
<feature type="binding site" evidence="1">
    <location>
        <position position="1181"/>
    </location>
    <ligand>
        <name>2-oxoglutarate</name>
        <dbReference type="ChEBI" id="CHEBI:16810"/>
    </ligand>
</feature>
<feature type="compositionally biased region" description="Polar residues" evidence="2">
    <location>
        <begin position="757"/>
        <end position="784"/>
    </location>
</feature>
<dbReference type="GO" id="GO:0006307">
    <property type="term" value="P:DNA alkylation repair"/>
    <property type="evidence" value="ECO:0007669"/>
    <property type="project" value="TreeGrafter"/>
</dbReference>
<feature type="binding site" evidence="1">
    <location>
        <position position="1102"/>
    </location>
    <ligand>
        <name>2-oxoglutarate</name>
        <dbReference type="ChEBI" id="CHEBI:16810"/>
    </ligand>
</feature>
<evidence type="ECO:0000313" key="4">
    <source>
        <dbReference type="EMBL" id="ORY29498.1"/>
    </source>
</evidence>
<sequence>MGEHACLQDYFIPPALKELFSERQACSRRRGSDEEQWDERARALMCSDTSAEGRRTGKLFEELSRLLPGEKDPPRLPKQYRPTDADVLFRVRMSWLFYDGRVGVAKAEILKRARFLRSTLISRRDDKRTCAPGPSRRKSVAVKRSRIKVDKAENPVKEERSSSLSDLASTTATPSRSPPSTRLSSPETEDDDDDDDDDDCDEDFGRLKRKRRPVVKYEWDEHAPPKKKPNNKSKRKTAIVKSDGVKVHTANTESRSGKWHTVSYQRKLIDMLRIDHNPAVLVETVESLEPVNPAYSHDDSNSATVTRLTTSGHSNTTGKARAPNISVHTIKSKAARPACISACPEVVSASNIVAPRLPTDGVPSGTFCRVLRIIAGLPPACAMPRRKLEKKPLKRPPVWAESRQELCETLPYYRAFQSGLYMSGRVAYGYLLEAFPAPRDTWAQDGRVIISHGGGQCILIDGEAVLAADQSPSDARVDTLLAAAQNKAPIILIAGTGYALLPWSLDCAYAILGWYWISATWVEAEPVALGVRPMHGRDWFNRYKIRFDWVQGQGDPWWLDTEVDRVPDGRCLGKSEREERVEPSGEALSDHISVAEVTTSRIKSGPMKLETILNPDPISGLLTPPITPPDKQTLVEPRSSWPILDGSPRKPDRGATSQNQLQMISGGSDTQGIFPPPGRDCPSRIVIGEKGEDLEPDRNSHAREVTLADVINDRLDLDDTGSDADAKDIESDSEYDETETGTVELTTDEEDHEGSSRIATPFSNTDENSPSAQERASPSQESLTARSLIGWPGSGLLRSQIERIDCSLDHIAPFAHLERVCAYCTRRSSRIYIEGWICLSPTCPAFWLLQTKLGLIPIPPGFNLRYHPEWLECAETPRGVRKPYDVVPTSPGVGEGTVGDRSLWKGWVCDQCGRANCRYRWEVWECRNCGTQFGPLKSAPPCSSTSLQPKIPPILGDGVVLDSSGITVTVSVLVGAQVVRYHLPESGSIYHIMPHNTAFADDLFQAYQVEAADSPVPLFQRRALKANTVKGQLLAQHFAVNSGASYKYIVDTLSLPFEESPACIRRALEVIQRNARQVLGQEVGFNEVLSVLYREGQKMSWHDDGENGLGPVVGSLSLGSSAIMSFRPKPPRQEHNIKFRLGQDSTATKRTSKPATALSITLSHGDLVVMSGREIQKRWSHRVIPLGFRIAATARMIGGDK</sequence>
<dbReference type="STRING" id="71784.A0A1Y2B3U4"/>
<feature type="compositionally biased region" description="Low complexity" evidence="2">
    <location>
        <begin position="162"/>
        <end position="186"/>
    </location>
</feature>
<dbReference type="InParanoid" id="A0A1Y2B3U4"/>
<name>A0A1Y2B3U4_9TREE</name>
<evidence type="ECO:0000259" key="3">
    <source>
        <dbReference type="PROSITE" id="PS51471"/>
    </source>
</evidence>
<dbReference type="InterPro" id="IPR027450">
    <property type="entry name" value="AlkB-like"/>
</dbReference>
<feature type="compositionally biased region" description="Acidic residues" evidence="2">
    <location>
        <begin position="187"/>
        <end position="202"/>
    </location>
</feature>
<evidence type="ECO:0000256" key="1">
    <source>
        <dbReference type="PIRSR" id="PIRSR632852-1"/>
    </source>
</evidence>
<feature type="compositionally biased region" description="Basic and acidic residues" evidence="2">
    <location>
        <begin position="215"/>
        <end position="224"/>
    </location>
</feature>
<feature type="compositionally biased region" description="Basic and acidic residues" evidence="2">
    <location>
        <begin position="147"/>
        <end position="161"/>
    </location>
</feature>
<feature type="compositionally biased region" description="Basic residues" evidence="2">
    <location>
        <begin position="225"/>
        <end position="238"/>
    </location>
</feature>
<dbReference type="AlphaFoldDB" id="A0A1Y2B3U4"/>